<dbReference type="EMBL" id="SOFS01000016">
    <property type="protein sequence ID" value="TFC21332.1"/>
    <property type="molecule type" value="Genomic_DNA"/>
</dbReference>
<comment type="caution">
    <text evidence="1">The sequence shown here is derived from an EMBL/GenBank/DDBJ whole genome shotgun (WGS) entry which is preliminary data.</text>
</comment>
<dbReference type="Proteomes" id="UP000297604">
    <property type="component" value="Unassembled WGS sequence"/>
</dbReference>
<sequence>MRSVKYPGKSPHGSEQRYRWELANQGGACPVCKAANTQRARDRRDRSRRAGIERAVVAVEVNGTVDPDDLLDIGPLERAVRMDLAGVSGPGTETLRQTALALAREVDSSTSRQAKAPLAKQLTEVMERLIKPTVRTPEEELAVLLKEFEQPLTLDARIDRWSAEVLSVPLDENGSFR</sequence>
<gene>
    <name evidence="1" type="ORF">E3O46_06965</name>
</gene>
<evidence type="ECO:0000313" key="1">
    <source>
        <dbReference type="EMBL" id="TFC21332.1"/>
    </source>
</evidence>
<dbReference type="RefSeq" id="WP_134561397.1">
    <property type="nucleotide sequence ID" value="NZ_SOFS01000016.1"/>
</dbReference>
<keyword evidence="2" id="KW-1185">Reference proteome</keyword>
<organism evidence="1 2">
    <name type="scientific">Cryobacterium glucosi</name>
    <dbReference type="NCBI Taxonomy" id="1259175"/>
    <lineage>
        <taxon>Bacteria</taxon>
        <taxon>Bacillati</taxon>
        <taxon>Actinomycetota</taxon>
        <taxon>Actinomycetes</taxon>
        <taxon>Micrococcales</taxon>
        <taxon>Microbacteriaceae</taxon>
        <taxon>Cryobacterium</taxon>
    </lineage>
</organism>
<accession>A0ABY2IP67</accession>
<protein>
    <submittedName>
        <fullName evidence="1">Uncharacterized protein</fullName>
    </submittedName>
</protein>
<proteinExistence type="predicted"/>
<reference evidence="1 2" key="1">
    <citation type="submission" date="2019-03" db="EMBL/GenBank/DDBJ databases">
        <title>Genomics of glacier-inhabiting Cryobacterium strains.</title>
        <authorList>
            <person name="Liu Q."/>
            <person name="Xin Y.-H."/>
        </authorList>
    </citation>
    <scope>NUCLEOTIDE SEQUENCE [LARGE SCALE GENOMIC DNA]</scope>
    <source>
        <strain evidence="1 2">MDB1-5</strain>
    </source>
</reference>
<name>A0ABY2IP67_9MICO</name>
<evidence type="ECO:0000313" key="2">
    <source>
        <dbReference type="Proteomes" id="UP000297604"/>
    </source>
</evidence>